<dbReference type="EnsemblPlants" id="PGSC0003DMT400086948">
    <property type="protein sequence ID" value="PGSC0003DMT400086948"/>
    <property type="gene ID" value="PGSC0003DMG400036519"/>
</dbReference>
<sequence>MVADSRAQMNKFLYGVSDLVKTECRNAMLLGDMNISRLMTHAQQVEGDKLREHAKETKKARTGNYEYSQQKLCGGNRSQFQQKSSTPVPSLASVPSPRFRNNQKGRASGSKSQGSVSGTKTYLTCPKCSKNHPDECLAELSSVRIHFPVLSGRVCSSFPPYPWLPSTDRRSDHGPCWWSMVHHCNPSPTQHIKSAKSRPTDRPTVRRSDHGPWSMFVDQDSFTQPLTRTTVDQYGPSFDPRSVGLTLDEGQQSVRGELLSGSTSDGHNS</sequence>
<proteinExistence type="predicted"/>
<evidence type="ECO:0000313" key="3">
    <source>
        <dbReference type="Proteomes" id="UP000011115"/>
    </source>
</evidence>
<feature type="region of interest" description="Disordered" evidence="1">
    <location>
        <begin position="76"/>
        <end position="118"/>
    </location>
</feature>
<feature type="region of interest" description="Disordered" evidence="1">
    <location>
        <begin position="227"/>
        <end position="269"/>
    </location>
</feature>
<keyword evidence="3" id="KW-1185">Reference proteome</keyword>
<evidence type="ECO:0000256" key="1">
    <source>
        <dbReference type="SAM" id="MobiDB-lite"/>
    </source>
</evidence>
<evidence type="ECO:0000313" key="2">
    <source>
        <dbReference type="EnsemblPlants" id="PGSC0003DMT400086948"/>
    </source>
</evidence>
<feature type="compositionally biased region" description="Basic and acidic residues" evidence="1">
    <location>
        <begin position="198"/>
        <end position="210"/>
    </location>
</feature>
<reference evidence="2" key="2">
    <citation type="submission" date="2015-06" db="UniProtKB">
        <authorList>
            <consortium name="EnsemblPlants"/>
        </authorList>
    </citation>
    <scope>IDENTIFICATION</scope>
    <source>
        <strain evidence="2">DM1-3 516 R44</strain>
    </source>
</reference>
<organism evidence="2 3">
    <name type="scientific">Solanum tuberosum</name>
    <name type="common">Potato</name>
    <dbReference type="NCBI Taxonomy" id="4113"/>
    <lineage>
        <taxon>Eukaryota</taxon>
        <taxon>Viridiplantae</taxon>
        <taxon>Streptophyta</taxon>
        <taxon>Embryophyta</taxon>
        <taxon>Tracheophyta</taxon>
        <taxon>Spermatophyta</taxon>
        <taxon>Magnoliopsida</taxon>
        <taxon>eudicotyledons</taxon>
        <taxon>Gunneridae</taxon>
        <taxon>Pentapetalae</taxon>
        <taxon>asterids</taxon>
        <taxon>lamiids</taxon>
        <taxon>Solanales</taxon>
        <taxon>Solanaceae</taxon>
        <taxon>Solanoideae</taxon>
        <taxon>Solaneae</taxon>
        <taxon>Solanum</taxon>
    </lineage>
</organism>
<protein>
    <submittedName>
        <fullName evidence="2">Gag-pol polyprotein</fullName>
    </submittedName>
</protein>
<name>M1DCU8_SOLTU</name>
<reference evidence="3" key="1">
    <citation type="journal article" date="2011" name="Nature">
        <title>Genome sequence and analysis of the tuber crop potato.</title>
        <authorList>
            <consortium name="The Potato Genome Sequencing Consortium"/>
        </authorList>
    </citation>
    <scope>NUCLEOTIDE SEQUENCE [LARGE SCALE GENOMIC DNA]</scope>
    <source>
        <strain evidence="3">cv. DM1-3 516 R44</strain>
    </source>
</reference>
<feature type="compositionally biased region" description="Polar residues" evidence="1">
    <location>
        <begin position="249"/>
        <end position="269"/>
    </location>
</feature>
<dbReference type="Proteomes" id="UP000011115">
    <property type="component" value="Unassembled WGS sequence"/>
</dbReference>
<feature type="compositionally biased region" description="Polar residues" evidence="1">
    <location>
        <begin position="76"/>
        <end position="88"/>
    </location>
</feature>
<feature type="compositionally biased region" description="Polar residues" evidence="1">
    <location>
        <begin position="99"/>
        <end position="118"/>
    </location>
</feature>
<accession>M1DCU8</accession>
<dbReference type="AlphaFoldDB" id="M1DCU8"/>
<dbReference type="InParanoid" id="M1DCU8"/>
<feature type="region of interest" description="Disordered" evidence="1">
    <location>
        <begin position="188"/>
        <end position="213"/>
    </location>
</feature>
<dbReference type="HOGENOM" id="CLU_090481_0_0_1"/>
<dbReference type="Gramene" id="PGSC0003DMT400086948">
    <property type="protein sequence ID" value="PGSC0003DMT400086948"/>
    <property type="gene ID" value="PGSC0003DMG400036519"/>
</dbReference>
<dbReference type="PaxDb" id="4113-PGSC0003DMT400086948"/>